<sequence length="82" mass="9484">MEYTKAMYIEDLNLVIYFWGLPPWDRWTRRITKWARSAAGPSGIQIGPDRPLDPAEYKLGHDRPLGPAKYKQGPDRLLDLAE</sequence>
<feature type="compositionally biased region" description="Basic and acidic residues" evidence="1">
    <location>
        <begin position="50"/>
        <end position="64"/>
    </location>
</feature>
<dbReference type="AlphaFoldDB" id="A0A2I0KYJ8"/>
<protein>
    <submittedName>
        <fullName evidence="2">Uncharacterized protein</fullName>
    </submittedName>
</protein>
<gene>
    <name evidence="2" type="ORF">CRG98_006203</name>
</gene>
<name>A0A2I0KYJ8_PUNGR</name>
<organism evidence="2 3">
    <name type="scientific">Punica granatum</name>
    <name type="common">Pomegranate</name>
    <dbReference type="NCBI Taxonomy" id="22663"/>
    <lineage>
        <taxon>Eukaryota</taxon>
        <taxon>Viridiplantae</taxon>
        <taxon>Streptophyta</taxon>
        <taxon>Embryophyta</taxon>
        <taxon>Tracheophyta</taxon>
        <taxon>Spermatophyta</taxon>
        <taxon>Magnoliopsida</taxon>
        <taxon>eudicotyledons</taxon>
        <taxon>Gunneridae</taxon>
        <taxon>Pentapetalae</taxon>
        <taxon>rosids</taxon>
        <taxon>malvids</taxon>
        <taxon>Myrtales</taxon>
        <taxon>Lythraceae</taxon>
        <taxon>Punica</taxon>
    </lineage>
</organism>
<proteinExistence type="predicted"/>
<dbReference type="Proteomes" id="UP000233551">
    <property type="component" value="Unassembled WGS sequence"/>
</dbReference>
<feature type="region of interest" description="Disordered" evidence="1">
    <location>
        <begin position="36"/>
        <end position="82"/>
    </location>
</feature>
<feature type="compositionally biased region" description="Basic and acidic residues" evidence="1">
    <location>
        <begin position="72"/>
        <end position="82"/>
    </location>
</feature>
<accession>A0A2I0KYJ8</accession>
<reference evidence="2 3" key="1">
    <citation type="submission" date="2017-11" db="EMBL/GenBank/DDBJ databases">
        <title>De-novo sequencing of pomegranate (Punica granatum L.) genome.</title>
        <authorList>
            <person name="Akparov Z."/>
            <person name="Amiraslanov A."/>
            <person name="Hajiyeva S."/>
            <person name="Abbasov M."/>
            <person name="Kaur K."/>
            <person name="Hamwieh A."/>
            <person name="Solovyev V."/>
            <person name="Salamov A."/>
            <person name="Braich B."/>
            <person name="Kosarev P."/>
            <person name="Mahmoud A."/>
            <person name="Hajiyev E."/>
            <person name="Babayeva S."/>
            <person name="Izzatullayeva V."/>
            <person name="Mammadov A."/>
            <person name="Mammadov A."/>
            <person name="Sharifova S."/>
            <person name="Ojaghi J."/>
            <person name="Eynullazada K."/>
            <person name="Bayramov B."/>
            <person name="Abdulazimova A."/>
            <person name="Shahmuradov I."/>
        </authorList>
    </citation>
    <scope>NUCLEOTIDE SEQUENCE [LARGE SCALE GENOMIC DNA]</scope>
    <source>
        <strain evidence="3">cv. AG2017</strain>
        <tissue evidence="2">Leaf</tissue>
    </source>
</reference>
<dbReference type="EMBL" id="PGOL01000276">
    <property type="protein sequence ID" value="PKI73433.1"/>
    <property type="molecule type" value="Genomic_DNA"/>
</dbReference>
<evidence type="ECO:0000256" key="1">
    <source>
        <dbReference type="SAM" id="MobiDB-lite"/>
    </source>
</evidence>
<keyword evidence="3" id="KW-1185">Reference proteome</keyword>
<comment type="caution">
    <text evidence="2">The sequence shown here is derived from an EMBL/GenBank/DDBJ whole genome shotgun (WGS) entry which is preliminary data.</text>
</comment>
<evidence type="ECO:0000313" key="3">
    <source>
        <dbReference type="Proteomes" id="UP000233551"/>
    </source>
</evidence>
<evidence type="ECO:0000313" key="2">
    <source>
        <dbReference type="EMBL" id="PKI73433.1"/>
    </source>
</evidence>